<dbReference type="STRING" id="1461693.ATO10_14759"/>
<dbReference type="eggNOG" id="COG1028">
    <property type="taxonomic scope" value="Bacteria"/>
</dbReference>
<dbReference type="PRINTS" id="PR00081">
    <property type="entry name" value="GDHRDH"/>
</dbReference>
<dbReference type="PANTHER" id="PTHR45458">
    <property type="entry name" value="SHORT-CHAIN DEHYDROGENASE/REDUCTASE SDR"/>
    <property type="match status" value="1"/>
</dbReference>
<dbReference type="Proteomes" id="UP000024836">
    <property type="component" value="Unassembled WGS sequence"/>
</dbReference>
<reference evidence="2 3" key="1">
    <citation type="submission" date="2013-04" db="EMBL/GenBank/DDBJ databases">
        <title>Shimia sp. 22II-S11-Z10 Genome Sequencing.</title>
        <authorList>
            <person name="Lai Q."/>
            <person name="Li G."/>
            <person name="Shao Z."/>
        </authorList>
    </citation>
    <scope>NUCLEOTIDE SEQUENCE [LARGE SCALE GENOMIC DNA]</scope>
    <source>
        <strain evidence="3">22II-S11-Z10</strain>
    </source>
</reference>
<comment type="caution">
    <text evidence="2">The sequence shown here is derived from an EMBL/GenBank/DDBJ whole genome shotgun (WGS) entry which is preliminary data.</text>
</comment>
<dbReference type="Pfam" id="PF00106">
    <property type="entry name" value="adh_short"/>
    <property type="match status" value="1"/>
</dbReference>
<dbReference type="PANTHER" id="PTHR45458:SF1">
    <property type="entry name" value="SHORT CHAIN DEHYDROGENASE"/>
    <property type="match status" value="1"/>
</dbReference>
<gene>
    <name evidence="2" type="ORF">ATO10_14759</name>
</gene>
<evidence type="ECO:0000313" key="3">
    <source>
        <dbReference type="Proteomes" id="UP000024836"/>
    </source>
</evidence>
<evidence type="ECO:0000256" key="1">
    <source>
        <dbReference type="RuleBase" id="RU000363"/>
    </source>
</evidence>
<protein>
    <recommendedName>
        <fullName evidence="4">Short-chain dehydrogenase/reductase SDR</fullName>
    </recommendedName>
</protein>
<evidence type="ECO:0000313" key="2">
    <source>
        <dbReference type="EMBL" id="KCV80921.1"/>
    </source>
</evidence>
<name>A0A058ZJD3_9RHOB</name>
<dbReference type="SUPFAM" id="SSF51735">
    <property type="entry name" value="NAD(P)-binding Rossmann-fold domains"/>
    <property type="match status" value="1"/>
</dbReference>
<dbReference type="PATRIC" id="fig|1461693.3.peg.2980"/>
<organism evidence="2 3">
    <name type="scientific">Actibacterium atlanticum</name>
    <dbReference type="NCBI Taxonomy" id="1461693"/>
    <lineage>
        <taxon>Bacteria</taxon>
        <taxon>Pseudomonadati</taxon>
        <taxon>Pseudomonadota</taxon>
        <taxon>Alphaproteobacteria</taxon>
        <taxon>Rhodobacterales</taxon>
        <taxon>Roseobacteraceae</taxon>
        <taxon>Actibacterium</taxon>
    </lineage>
</organism>
<dbReference type="PRINTS" id="PR00080">
    <property type="entry name" value="SDRFAMILY"/>
</dbReference>
<dbReference type="RefSeq" id="WP_035253057.1">
    <property type="nucleotide sequence ID" value="NZ_AQQY01000013.1"/>
</dbReference>
<accession>A0A058ZJD3</accession>
<dbReference type="EMBL" id="AQQY01000013">
    <property type="protein sequence ID" value="KCV80921.1"/>
    <property type="molecule type" value="Genomic_DNA"/>
</dbReference>
<dbReference type="InterPro" id="IPR052184">
    <property type="entry name" value="SDR_enzymes"/>
</dbReference>
<sequence>MHVLITGANRGIGLQLARDLAARGDTVLATARGTDHPDIDGVTWLNLEVTKPTSHDALARALDGAGLDLVVCNAGVYLDKDHELAEGYAADLWADTFAVNVTGVFLTAQNLLPNLQAAKAGKIAIIGSNMGATSRAPGGSYIYRASKAAVLNLGRNLATDLRGLNIPVGVYHPGWVRTDMGSDAAEISVQEAAAGLIARFDALNMQNTGCFESWDGETYAY</sequence>
<dbReference type="InterPro" id="IPR002347">
    <property type="entry name" value="SDR_fam"/>
</dbReference>
<dbReference type="Gene3D" id="3.40.50.720">
    <property type="entry name" value="NAD(P)-binding Rossmann-like Domain"/>
    <property type="match status" value="1"/>
</dbReference>
<dbReference type="InterPro" id="IPR036291">
    <property type="entry name" value="NAD(P)-bd_dom_sf"/>
</dbReference>
<comment type="similarity">
    <text evidence="1">Belongs to the short-chain dehydrogenases/reductases (SDR) family.</text>
</comment>
<dbReference type="GO" id="GO:0016616">
    <property type="term" value="F:oxidoreductase activity, acting on the CH-OH group of donors, NAD or NADP as acceptor"/>
    <property type="evidence" value="ECO:0007669"/>
    <property type="project" value="TreeGrafter"/>
</dbReference>
<dbReference type="OrthoDB" id="9785826at2"/>
<dbReference type="AlphaFoldDB" id="A0A058ZJD3"/>
<evidence type="ECO:0008006" key="4">
    <source>
        <dbReference type="Google" id="ProtNLM"/>
    </source>
</evidence>
<keyword evidence="3" id="KW-1185">Reference proteome</keyword>
<proteinExistence type="inferred from homology"/>